<dbReference type="KEGG" id="eri:EEI45_04930"/>
<evidence type="ECO:0000256" key="2">
    <source>
        <dbReference type="ARBA" id="ARBA00023065"/>
    </source>
</evidence>
<dbReference type="Gene3D" id="1.10.132.50">
    <property type="entry name" value="ATP synthase (C/AC39) subunit, domain 3"/>
    <property type="match status" value="3"/>
</dbReference>
<accession>A0A3S8RMJ4</accession>
<dbReference type="Proteomes" id="UP000278804">
    <property type="component" value="Chromosome"/>
</dbReference>
<dbReference type="PANTHER" id="PTHR38682">
    <property type="entry name" value="V-TYPE ATP SYNTHASE SUBUNIT C"/>
    <property type="match status" value="1"/>
</dbReference>
<dbReference type="InterPro" id="IPR050873">
    <property type="entry name" value="V-ATPase_V0D/AC39_subunit"/>
</dbReference>
<sequence length="336" mass="40217">MASDYAMSTKARSFYSQHLTAAHYRSMLEMPDIPGIASFLKNETRYEDVLEGINEKGIHRGFFEQRIRLKSHLEFLSLMRFIQTSKHHFYEFYVREVEISQIIFILHAIDAGTSHFVEDFVEDLNHLMSFDVYGLAQCTTFEAVYKYLEHTSYNKPLAFLTDSVVDISKCEDSLKIFYNQRMLDLIRHEPNNKELLEVFRINIELENISNVYRMKKYFNMTSNEILKRVHYEPYYISENRLQDWIFNCDADSFLEAFKETPYGKYEDFEGDRHIEYYFDMIRYSIMKRKIRFSTNSDVILFSYMFLVKIEIENIIDVVEGVRYQMSPEEIVKLLII</sequence>
<evidence type="ECO:0000313" key="3">
    <source>
        <dbReference type="EMBL" id="AZK44175.1"/>
    </source>
</evidence>
<dbReference type="PANTHER" id="PTHR38682:SF1">
    <property type="entry name" value="V-TYPE ATP SYNTHASE SUBUNIT C"/>
    <property type="match status" value="1"/>
</dbReference>
<keyword evidence="2" id="KW-0406">Ion transport</keyword>
<gene>
    <name evidence="3" type="ORF">EEI45_04930</name>
</gene>
<dbReference type="InterPro" id="IPR036079">
    <property type="entry name" value="ATPase_csu/dsu_sf"/>
</dbReference>
<protein>
    <submittedName>
        <fullName evidence="3">ATPase V</fullName>
    </submittedName>
</protein>
<dbReference type="SUPFAM" id="SSF103486">
    <property type="entry name" value="V-type ATP synthase subunit C"/>
    <property type="match status" value="1"/>
</dbReference>
<keyword evidence="1" id="KW-0813">Transport</keyword>
<evidence type="ECO:0000313" key="4">
    <source>
        <dbReference type="Proteomes" id="UP000278804"/>
    </source>
</evidence>
<keyword evidence="4" id="KW-1185">Reference proteome</keyword>
<dbReference type="InterPro" id="IPR044911">
    <property type="entry name" value="V-type_ATPase_csu/dsu_dom_3"/>
</dbReference>
<proteinExistence type="predicted"/>
<reference evidence="3 4" key="1">
    <citation type="journal article" date="2020" name="Int. J. Syst. Evol. Microbiol.">
        <title>Description of Erysipelothrix piscisicarius sp. nov., an emergent fish pathogen, and assessment of virulence using a tiger barb (Puntigrus tetrazona) infection model.</title>
        <authorList>
            <person name="Pomaranski E.K."/>
            <person name="Griffin M.J."/>
            <person name="Camus A.C."/>
            <person name="Armwood A.R."/>
            <person name="Shelley J."/>
            <person name="Waldbieser G.C."/>
            <person name="LaFrentz B.R."/>
            <person name="Garcia J.C."/>
            <person name="Yanong R."/>
            <person name="Soto E."/>
        </authorList>
    </citation>
    <scope>NUCLEOTIDE SEQUENCE [LARGE SCALE GENOMIC DNA]</scope>
    <source>
        <strain evidence="3 4">15TAL0474</strain>
    </source>
</reference>
<dbReference type="Pfam" id="PF01992">
    <property type="entry name" value="vATP-synt_AC39"/>
    <property type="match status" value="1"/>
</dbReference>
<dbReference type="EMBL" id="CP034234">
    <property type="protein sequence ID" value="AZK44175.1"/>
    <property type="molecule type" value="Genomic_DNA"/>
</dbReference>
<dbReference type="AlphaFoldDB" id="A0A3S8RMJ4"/>
<name>A0A3S8RMJ4_9FIRM</name>
<evidence type="ECO:0000256" key="1">
    <source>
        <dbReference type="ARBA" id="ARBA00022448"/>
    </source>
</evidence>
<dbReference type="GO" id="GO:0046961">
    <property type="term" value="F:proton-transporting ATPase activity, rotational mechanism"/>
    <property type="evidence" value="ECO:0007669"/>
    <property type="project" value="InterPro"/>
</dbReference>
<dbReference type="InterPro" id="IPR002843">
    <property type="entry name" value="ATPase_V0-cplx_csu/dsu"/>
</dbReference>
<organism evidence="3 4">
    <name type="scientific">Erysipelothrix piscisicarius</name>
    <dbReference type="NCBI Taxonomy" id="2485784"/>
    <lineage>
        <taxon>Bacteria</taxon>
        <taxon>Bacillati</taxon>
        <taxon>Bacillota</taxon>
        <taxon>Erysipelotrichia</taxon>
        <taxon>Erysipelotrichales</taxon>
        <taxon>Erysipelotrichaceae</taxon>
        <taxon>Erysipelothrix</taxon>
    </lineage>
</organism>